<proteinExistence type="predicted"/>
<dbReference type="EMBL" id="PYEP01000001">
    <property type="protein sequence ID" value="PSN09303.1"/>
    <property type="molecule type" value="Genomic_DNA"/>
</dbReference>
<dbReference type="OrthoDB" id="5894719at2"/>
<comment type="caution">
    <text evidence="3">The sequence shown here is derived from an EMBL/GenBank/DDBJ whole genome shotgun (WGS) entry which is preliminary data.</text>
</comment>
<evidence type="ECO:0000259" key="1">
    <source>
        <dbReference type="Pfam" id="PF00496"/>
    </source>
</evidence>
<reference evidence="3 4" key="1">
    <citation type="submission" date="2018-03" db="EMBL/GenBank/DDBJ databases">
        <title>Draft genome sequence of the first documented clinical Siccibacter turicensis isolate in Austria.</title>
        <authorList>
            <person name="Lepuschitz S."/>
            <person name="Pekard-Amenitsch S."/>
            <person name="Haunold R."/>
            <person name="Schill S."/>
            <person name="Mach R."/>
            <person name="Allerberger F."/>
            <person name="Ruppitsch W."/>
            <person name="Forsythe S.J."/>
        </authorList>
    </citation>
    <scope>NUCLEOTIDE SEQUENCE [LARGE SCALE GENOMIC DNA]</scope>
    <source>
        <strain evidence="3 4">6100069499-17</strain>
    </source>
</reference>
<dbReference type="RefSeq" id="WP_106875865.1">
    <property type="nucleotide sequence ID" value="NZ_PYEP01000001.1"/>
</dbReference>
<dbReference type="Pfam" id="PF12793">
    <property type="entry name" value="SgrR_N"/>
    <property type="match status" value="1"/>
</dbReference>
<feature type="domain" description="Transcriptional regulator SgrR N-terminal HTH" evidence="2">
    <location>
        <begin position="7"/>
        <end position="119"/>
    </location>
</feature>
<sequence>MRLANRLNQFQRLWQPSLGAPQQATVAELAERCFCSERHMRTLLRQAQLAGWLTWEAQSGRGKRGTLTFHTSPHSLRGTLMEQALTSGHSQNALELTRLAPEQLRHLLQPFLGGQWQNDTPTLRIPYYRPLEPLRPGFLPGRAEQHLAGQIFSGITRFDPDSAEPQGDLAHHWQVSPDGCVWQFYIRSTLHWHNGERIETHQLQARLQLLLSDPPLARLFASVKQIEVPHARCLTFRLHCPDYWLPWRLASYCSRLAHPDNTQLGSGPFRLVAFKPDLVRLECHESWHLQHPVLKAIEYWITPQLFEQEMGTSCRHPAQIAIGDPDELTTLRPVSNSISLGFCYLAVRQHGSLSRAQARRIMQIIHQSGILDTLPLDENLITPTTELVPGLTIPDWSPHAEALPRHLTLVYHLPGELHTMAAQLERYFADLGCTLNVLFHNAKNWTGCAQLAGADLVMGDRLIGEAPEYTLEQWLRSDVLWPALLTAEQYAQLQTTLNAVQAEPRHAQRNVGLHRVLAALMDDAVLTPLFNYRYQISAPPGVNGIHLNALGWFDFTRAWLPPPEIREEAGGHGPGALP</sequence>
<accession>A0A2P8VP14</accession>
<dbReference type="Pfam" id="PF00496">
    <property type="entry name" value="SBP_bac_5"/>
    <property type="match status" value="1"/>
</dbReference>
<dbReference type="InterPro" id="IPR039424">
    <property type="entry name" value="SBP_5"/>
</dbReference>
<evidence type="ECO:0000313" key="4">
    <source>
        <dbReference type="Proteomes" id="UP000240212"/>
    </source>
</evidence>
<gene>
    <name evidence="3" type="ORF">C7G83_00675</name>
</gene>
<organism evidence="3 4">
    <name type="scientific">Siccibacter turicensis</name>
    <dbReference type="NCBI Taxonomy" id="357233"/>
    <lineage>
        <taxon>Bacteria</taxon>
        <taxon>Pseudomonadati</taxon>
        <taxon>Pseudomonadota</taxon>
        <taxon>Gammaproteobacteria</taxon>
        <taxon>Enterobacterales</taxon>
        <taxon>Enterobacteriaceae</taxon>
        <taxon>Siccibacter</taxon>
    </lineage>
</organism>
<evidence type="ECO:0000313" key="3">
    <source>
        <dbReference type="EMBL" id="PSN09303.1"/>
    </source>
</evidence>
<dbReference type="Proteomes" id="UP000240212">
    <property type="component" value="Unassembled WGS sequence"/>
</dbReference>
<dbReference type="PANTHER" id="PTHR30290">
    <property type="entry name" value="PERIPLASMIC BINDING COMPONENT OF ABC TRANSPORTER"/>
    <property type="match status" value="1"/>
</dbReference>
<dbReference type="GO" id="GO:0015833">
    <property type="term" value="P:peptide transport"/>
    <property type="evidence" value="ECO:0007669"/>
    <property type="project" value="TreeGrafter"/>
</dbReference>
<dbReference type="SUPFAM" id="SSF53850">
    <property type="entry name" value="Periplasmic binding protein-like II"/>
    <property type="match status" value="1"/>
</dbReference>
<name>A0A2P8VP14_9ENTR</name>
<dbReference type="PANTHER" id="PTHR30290:SF19">
    <property type="entry name" value="ABC TRANSPORTER PERIPLASMIC BINDING PROTEIN"/>
    <property type="match status" value="1"/>
</dbReference>
<dbReference type="GO" id="GO:1904680">
    <property type="term" value="F:peptide transmembrane transporter activity"/>
    <property type="evidence" value="ECO:0007669"/>
    <property type="project" value="TreeGrafter"/>
</dbReference>
<dbReference type="Gene3D" id="3.40.190.10">
    <property type="entry name" value="Periplasmic binding protein-like II"/>
    <property type="match status" value="1"/>
</dbReference>
<dbReference type="InterPro" id="IPR000914">
    <property type="entry name" value="SBP_5_dom"/>
</dbReference>
<dbReference type="AlphaFoldDB" id="A0A2P8VP14"/>
<feature type="domain" description="Solute-binding protein family 5" evidence="1">
    <location>
        <begin position="164"/>
        <end position="303"/>
    </location>
</feature>
<evidence type="ECO:0000259" key="2">
    <source>
        <dbReference type="Pfam" id="PF12793"/>
    </source>
</evidence>
<dbReference type="STRING" id="1388748.GCA_000463155_01780"/>
<protein>
    <submittedName>
        <fullName evidence="3">Peptide ABC transporter substrate-binding protein</fullName>
    </submittedName>
</protein>
<keyword evidence="4" id="KW-1185">Reference proteome</keyword>
<dbReference type="InterPro" id="IPR025370">
    <property type="entry name" value="SgrR_HTH_N"/>
</dbReference>